<sequence>MFRMLLVRLRVPVRFSSPWKTDRVDPLEDVLSLLDTRSYLSDGLIAGGTWAVDFEPPGAGVKFNAVRRGHCLLEVEGLDAPVELAEGDCYLLTRPRKFRLLSDPAAVPKPAHPLFAAAADGWARTGTGDDVELIGGGFSFGTRARTLLLDNLPPVVHVPAATPQAATVRWAVDRIDTERRTHRLAAGLVTEHLAVIMLIEILRLHLDRDPASVTGWLAGLTDPVVASALREIHTHPERPWTVATLAGAAAVSRSTLAARFRTAVGRGPLDYLTTWRIELAANRLRRTDAPVAVIARDVGYGSESALNVAFKRTMNLTPAAYRRAN</sequence>
<evidence type="ECO:0000259" key="4">
    <source>
        <dbReference type="PROSITE" id="PS01124"/>
    </source>
</evidence>
<protein>
    <submittedName>
        <fullName evidence="5">AraC family transcriptional regulator</fullName>
    </submittedName>
</protein>
<dbReference type="InterPro" id="IPR009057">
    <property type="entry name" value="Homeodomain-like_sf"/>
</dbReference>
<organism evidence="5 6">
    <name type="scientific">Winogradskya humida</name>
    <dbReference type="NCBI Taxonomy" id="113566"/>
    <lineage>
        <taxon>Bacteria</taxon>
        <taxon>Bacillati</taxon>
        <taxon>Actinomycetota</taxon>
        <taxon>Actinomycetes</taxon>
        <taxon>Micromonosporales</taxon>
        <taxon>Micromonosporaceae</taxon>
        <taxon>Winogradskya</taxon>
    </lineage>
</organism>
<dbReference type="Gene3D" id="1.10.10.60">
    <property type="entry name" value="Homeodomain-like"/>
    <property type="match status" value="1"/>
</dbReference>
<keyword evidence="2" id="KW-0238">DNA-binding</keyword>
<accession>A0ABQ3ZXY5</accession>
<dbReference type="SUPFAM" id="SSF46689">
    <property type="entry name" value="Homeodomain-like"/>
    <property type="match status" value="2"/>
</dbReference>
<evidence type="ECO:0000313" key="5">
    <source>
        <dbReference type="EMBL" id="GIE23288.1"/>
    </source>
</evidence>
<dbReference type="PROSITE" id="PS00041">
    <property type="entry name" value="HTH_ARAC_FAMILY_1"/>
    <property type="match status" value="1"/>
</dbReference>
<dbReference type="Proteomes" id="UP000603200">
    <property type="component" value="Unassembled WGS sequence"/>
</dbReference>
<keyword evidence="6" id="KW-1185">Reference proteome</keyword>
<dbReference type="PANTHER" id="PTHR46796:SF13">
    <property type="entry name" value="HTH-TYPE TRANSCRIPTIONAL ACTIVATOR RHAS"/>
    <property type="match status" value="1"/>
</dbReference>
<keyword evidence="1" id="KW-0805">Transcription regulation</keyword>
<evidence type="ECO:0000256" key="3">
    <source>
        <dbReference type="ARBA" id="ARBA00023163"/>
    </source>
</evidence>
<dbReference type="InterPro" id="IPR018060">
    <property type="entry name" value="HTH_AraC"/>
</dbReference>
<evidence type="ECO:0000313" key="6">
    <source>
        <dbReference type="Proteomes" id="UP000603200"/>
    </source>
</evidence>
<feature type="domain" description="HTH araC/xylS-type" evidence="4">
    <location>
        <begin position="226"/>
        <end position="324"/>
    </location>
</feature>
<dbReference type="InterPro" id="IPR032783">
    <property type="entry name" value="AraC_lig"/>
</dbReference>
<dbReference type="InterPro" id="IPR050204">
    <property type="entry name" value="AraC_XylS_family_regulators"/>
</dbReference>
<dbReference type="PANTHER" id="PTHR46796">
    <property type="entry name" value="HTH-TYPE TRANSCRIPTIONAL ACTIVATOR RHAS-RELATED"/>
    <property type="match status" value="1"/>
</dbReference>
<evidence type="ECO:0000256" key="1">
    <source>
        <dbReference type="ARBA" id="ARBA00023015"/>
    </source>
</evidence>
<comment type="caution">
    <text evidence="5">The sequence shown here is derived from an EMBL/GenBank/DDBJ whole genome shotgun (WGS) entry which is preliminary data.</text>
</comment>
<keyword evidence="3" id="KW-0804">Transcription</keyword>
<proteinExistence type="predicted"/>
<evidence type="ECO:0000256" key="2">
    <source>
        <dbReference type="ARBA" id="ARBA00023125"/>
    </source>
</evidence>
<dbReference type="EMBL" id="BOMN01000088">
    <property type="protein sequence ID" value="GIE23288.1"/>
    <property type="molecule type" value="Genomic_DNA"/>
</dbReference>
<dbReference type="PROSITE" id="PS01124">
    <property type="entry name" value="HTH_ARAC_FAMILY_2"/>
    <property type="match status" value="1"/>
</dbReference>
<dbReference type="InterPro" id="IPR018062">
    <property type="entry name" value="HTH_AraC-typ_CS"/>
</dbReference>
<name>A0ABQ3ZXY5_9ACTN</name>
<dbReference type="Pfam" id="PF12852">
    <property type="entry name" value="Cupin_6"/>
    <property type="match status" value="1"/>
</dbReference>
<dbReference type="SMART" id="SM00342">
    <property type="entry name" value="HTH_ARAC"/>
    <property type="match status" value="1"/>
</dbReference>
<reference evidence="5 6" key="1">
    <citation type="submission" date="2021-01" db="EMBL/GenBank/DDBJ databases">
        <title>Whole genome shotgun sequence of Actinoplanes humidus NBRC 14915.</title>
        <authorList>
            <person name="Komaki H."/>
            <person name="Tamura T."/>
        </authorList>
    </citation>
    <scope>NUCLEOTIDE SEQUENCE [LARGE SCALE GENOMIC DNA]</scope>
    <source>
        <strain evidence="5 6">NBRC 14915</strain>
    </source>
</reference>
<gene>
    <name evidence="5" type="ORF">Ahu01nite_063900</name>
</gene>
<dbReference type="Pfam" id="PF12833">
    <property type="entry name" value="HTH_18"/>
    <property type="match status" value="1"/>
</dbReference>